<keyword evidence="2" id="KW-0229">DNA integration</keyword>
<evidence type="ECO:0000313" key="9">
    <source>
        <dbReference type="Proteomes" id="UP001314261"/>
    </source>
</evidence>
<dbReference type="PROSITE" id="PS51900">
    <property type="entry name" value="CB"/>
    <property type="match status" value="1"/>
</dbReference>
<feature type="domain" description="Core-binding (CB)" evidence="7">
    <location>
        <begin position="55"/>
        <end position="139"/>
    </location>
</feature>
<feature type="domain" description="Tyr recombinase" evidence="6">
    <location>
        <begin position="163"/>
        <end position="346"/>
    </location>
</feature>
<keyword evidence="4" id="KW-0233">DNA recombination</keyword>
<dbReference type="Gene3D" id="1.10.150.130">
    <property type="match status" value="1"/>
</dbReference>
<organism evidence="8 9">
    <name type="scientific">Fructobacillus fructosus</name>
    <dbReference type="NCBI Taxonomy" id="1631"/>
    <lineage>
        <taxon>Bacteria</taxon>
        <taxon>Bacillati</taxon>
        <taxon>Bacillota</taxon>
        <taxon>Bacilli</taxon>
        <taxon>Lactobacillales</taxon>
        <taxon>Lactobacillaceae</taxon>
        <taxon>Fructobacillus</taxon>
    </lineage>
</organism>
<evidence type="ECO:0000256" key="2">
    <source>
        <dbReference type="ARBA" id="ARBA00022908"/>
    </source>
</evidence>
<evidence type="ECO:0000259" key="6">
    <source>
        <dbReference type="PROSITE" id="PS51898"/>
    </source>
</evidence>
<proteinExistence type="inferred from homology"/>
<evidence type="ECO:0000256" key="5">
    <source>
        <dbReference type="PROSITE-ProRule" id="PRU01248"/>
    </source>
</evidence>
<dbReference type="PANTHER" id="PTHR30629:SF2">
    <property type="entry name" value="PROPHAGE INTEGRASE INTS-RELATED"/>
    <property type="match status" value="1"/>
</dbReference>
<dbReference type="RefSeq" id="WP_010691986.1">
    <property type="nucleotide sequence ID" value="NZ_CAUZLR010000006.1"/>
</dbReference>
<dbReference type="InterPro" id="IPR050808">
    <property type="entry name" value="Phage_Integrase"/>
</dbReference>
<dbReference type="PANTHER" id="PTHR30629">
    <property type="entry name" value="PROPHAGE INTEGRASE"/>
    <property type="match status" value="1"/>
</dbReference>
<sequence length="354" mass="41200">MATFEKRGNKWRARVSFKENGTFRQKSKGSFKTKKEALEWANEQEHEKYHDRMNIRDGLFSDLYWSWFETFKEPQLETNSKSTYKQGLNLINKYFNDMKVSEIRASMFQRAINDYGKTHAMITVSKVKNVIQQFVIYAVDEEYIGRDFTRSTKSYSAIPAKDKSLKFLENDELESLKKNAMESDDVTSHMILTGIYSGCRYSEIAALTKGDFDFKNHTLTINKAWQATDREIKKTKTPYSVRTIDMPKKFFDMAEDWHFGKNFAFTYDDKMPPTNNACNKKLAKLLGDNSKTVTFHALRHTHASYLLANDIALQYVSERLGHSGVNITLRTYAHLLDDKRTSERDKTISLLEGF</sequence>
<dbReference type="CDD" id="cd01189">
    <property type="entry name" value="INT_ICEBs1_C_like"/>
    <property type="match status" value="1"/>
</dbReference>
<dbReference type="Pfam" id="PF00589">
    <property type="entry name" value="Phage_integrase"/>
    <property type="match status" value="1"/>
</dbReference>
<accession>A0ABM9MVR2</accession>
<gene>
    <name evidence="8" type="ORF">R54839_PPFHFPJH_01005</name>
</gene>
<comment type="caution">
    <text evidence="8">The sequence shown here is derived from an EMBL/GenBank/DDBJ whole genome shotgun (WGS) entry which is preliminary data.</text>
</comment>
<evidence type="ECO:0000256" key="1">
    <source>
        <dbReference type="ARBA" id="ARBA00008857"/>
    </source>
</evidence>
<evidence type="ECO:0000313" key="8">
    <source>
        <dbReference type="EMBL" id="CAK1243531.1"/>
    </source>
</evidence>
<evidence type="ECO:0000256" key="4">
    <source>
        <dbReference type="ARBA" id="ARBA00023172"/>
    </source>
</evidence>
<keyword evidence="9" id="KW-1185">Reference proteome</keyword>
<dbReference type="InterPro" id="IPR028259">
    <property type="entry name" value="AP2-like_int_N"/>
</dbReference>
<reference evidence="8 9" key="1">
    <citation type="submission" date="2023-10" db="EMBL/GenBank/DDBJ databases">
        <authorList>
            <person name="Botero Cardona J."/>
        </authorList>
    </citation>
    <scope>NUCLEOTIDE SEQUENCE [LARGE SCALE GENOMIC DNA]</scope>
    <source>
        <strain evidence="8 9">R-54839</strain>
    </source>
</reference>
<dbReference type="InterPro" id="IPR013762">
    <property type="entry name" value="Integrase-like_cat_sf"/>
</dbReference>
<dbReference type="Pfam" id="PF14657">
    <property type="entry name" value="Arm-DNA-bind_4"/>
    <property type="match status" value="1"/>
</dbReference>
<keyword evidence="3 5" id="KW-0238">DNA-binding</keyword>
<dbReference type="Proteomes" id="UP001314261">
    <property type="component" value="Unassembled WGS sequence"/>
</dbReference>
<dbReference type="SUPFAM" id="SSF56349">
    <property type="entry name" value="DNA breaking-rejoining enzymes"/>
    <property type="match status" value="1"/>
</dbReference>
<dbReference type="Pfam" id="PF14659">
    <property type="entry name" value="Phage_int_SAM_3"/>
    <property type="match status" value="1"/>
</dbReference>
<name>A0ABM9MVR2_9LACO</name>
<dbReference type="InterPro" id="IPR002104">
    <property type="entry name" value="Integrase_catalytic"/>
</dbReference>
<dbReference type="InterPro" id="IPR004107">
    <property type="entry name" value="Integrase_SAM-like_N"/>
</dbReference>
<evidence type="ECO:0000259" key="7">
    <source>
        <dbReference type="PROSITE" id="PS51900"/>
    </source>
</evidence>
<dbReference type="InterPro" id="IPR011010">
    <property type="entry name" value="DNA_brk_join_enz"/>
</dbReference>
<comment type="similarity">
    <text evidence="1">Belongs to the 'phage' integrase family.</text>
</comment>
<dbReference type="PROSITE" id="PS51898">
    <property type="entry name" value="TYR_RECOMBINASE"/>
    <property type="match status" value="1"/>
</dbReference>
<dbReference type="InterPro" id="IPR044068">
    <property type="entry name" value="CB"/>
</dbReference>
<protein>
    <submittedName>
        <fullName evidence="8">Includes phage integrase (FimB)</fullName>
    </submittedName>
</protein>
<dbReference type="Gene3D" id="1.10.443.10">
    <property type="entry name" value="Intergrase catalytic core"/>
    <property type="match status" value="1"/>
</dbReference>
<dbReference type="EMBL" id="CAUZLR010000006">
    <property type="protein sequence ID" value="CAK1243531.1"/>
    <property type="molecule type" value="Genomic_DNA"/>
</dbReference>
<dbReference type="InterPro" id="IPR010998">
    <property type="entry name" value="Integrase_recombinase_N"/>
</dbReference>
<evidence type="ECO:0000256" key="3">
    <source>
        <dbReference type="ARBA" id="ARBA00023125"/>
    </source>
</evidence>